<dbReference type="SMART" id="SM00409">
    <property type="entry name" value="IG"/>
    <property type="match status" value="1"/>
</dbReference>
<dbReference type="EMBL" id="JAMKFB020000009">
    <property type="protein sequence ID" value="KAL0184790.1"/>
    <property type="molecule type" value="Genomic_DNA"/>
</dbReference>
<reference evidence="4 5" key="1">
    <citation type="submission" date="2024-05" db="EMBL/GenBank/DDBJ databases">
        <title>Genome sequencing and assembly of Indian major carp, Cirrhinus mrigala (Hamilton, 1822).</title>
        <authorList>
            <person name="Mohindra V."/>
            <person name="Chowdhury L.M."/>
            <person name="Lal K."/>
            <person name="Jena J.K."/>
        </authorList>
    </citation>
    <scope>NUCLEOTIDE SEQUENCE [LARGE SCALE GENOMIC DNA]</scope>
    <source>
        <strain evidence="4">CM1030</strain>
        <tissue evidence="4">Blood</tissue>
    </source>
</reference>
<feature type="domain" description="Ig-like" evidence="3">
    <location>
        <begin position="1"/>
        <end position="75"/>
    </location>
</feature>
<evidence type="ECO:0000256" key="2">
    <source>
        <dbReference type="ARBA" id="ARBA00023319"/>
    </source>
</evidence>
<dbReference type="FunFam" id="2.60.40.10:FF:000107">
    <property type="entry name" value="Myosin, light chain kinase a"/>
    <property type="match status" value="2"/>
</dbReference>
<dbReference type="SMART" id="SM00408">
    <property type="entry name" value="IGc2"/>
    <property type="match status" value="1"/>
</dbReference>
<dbReference type="Proteomes" id="UP001529510">
    <property type="component" value="Unassembled WGS sequence"/>
</dbReference>
<keyword evidence="1" id="KW-0677">Repeat</keyword>
<dbReference type="InterPro" id="IPR003598">
    <property type="entry name" value="Ig_sub2"/>
</dbReference>
<feature type="non-terminal residue" evidence="4">
    <location>
        <position position="1"/>
    </location>
</feature>
<dbReference type="InterPro" id="IPR050964">
    <property type="entry name" value="Striated_Muscle_Regulatory"/>
</dbReference>
<dbReference type="InterPro" id="IPR007110">
    <property type="entry name" value="Ig-like_dom"/>
</dbReference>
<dbReference type="AlphaFoldDB" id="A0ABD0QFE0"/>
<dbReference type="GO" id="GO:0055013">
    <property type="term" value="P:cardiac muscle cell development"/>
    <property type="evidence" value="ECO:0007669"/>
    <property type="project" value="UniProtKB-ARBA"/>
</dbReference>
<organism evidence="4 5">
    <name type="scientific">Cirrhinus mrigala</name>
    <name type="common">Mrigala</name>
    <dbReference type="NCBI Taxonomy" id="683832"/>
    <lineage>
        <taxon>Eukaryota</taxon>
        <taxon>Metazoa</taxon>
        <taxon>Chordata</taxon>
        <taxon>Craniata</taxon>
        <taxon>Vertebrata</taxon>
        <taxon>Euteleostomi</taxon>
        <taxon>Actinopterygii</taxon>
        <taxon>Neopterygii</taxon>
        <taxon>Teleostei</taxon>
        <taxon>Ostariophysi</taxon>
        <taxon>Cypriniformes</taxon>
        <taxon>Cyprinidae</taxon>
        <taxon>Labeoninae</taxon>
        <taxon>Labeonini</taxon>
        <taxon>Cirrhinus</taxon>
    </lineage>
</organism>
<dbReference type="InterPro" id="IPR013098">
    <property type="entry name" value="Ig_I-set"/>
</dbReference>
<protein>
    <recommendedName>
        <fullName evidence="3">Ig-like domain-containing protein</fullName>
    </recommendedName>
</protein>
<proteinExistence type="predicted"/>
<dbReference type="GO" id="GO:0003007">
    <property type="term" value="P:heart morphogenesis"/>
    <property type="evidence" value="ECO:0007669"/>
    <property type="project" value="UniProtKB-ARBA"/>
</dbReference>
<dbReference type="PANTHER" id="PTHR13817:SF151">
    <property type="entry name" value="TITIN"/>
    <property type="match status" value="1"/>
</dbReference>
<dbReference type="PROSITE" id="PS50835">
    <property type="entry name" value="IG_LIKE"/>
    <property type="match status" value="2"/>
</dbReference>
<sequence length="157" mass="17449">IIEKPEIINVTAGDPVSFECKVTGSPELKVKWSKDGNEVMPSRQHSLSFINNVSQLKIQSVQLEDKGTYVFEVSNHISACQCKQIIPPTFIKPLMEMEEILGTNVQIGCKISGSLPITVEWMKDGTKLSGRTKHKLLQDDNSVFLEIECLEKADTGT</sequence>
<dbReference type="InterPro" id="IPR003599">
    <property type="entry name" value="Ig_sub"/>
</dbReference>
<keyword evidence="5" id="KW-1185">Reference proteome</keyword>
<feature type="non-terminal residue" evidence="4">
    <location>
        <position position="157"/>
    </location>
</feature>
<feature type="domain" description="Ig-like" evidence="3">
    <location>
        <begin position="87"/>
        <end position="157"/>
    </location>
</feature>
<comment type="caution">
    <text evidence="4">The sequence shown here is derived from an EMBL/GenBank/DDBJ whole genome shotgun (WGS) entry which is preliminary data.</text>
</comment>
<dbReference type="InterPro" id="IPR013783">
    <property type="entry name" value="Ig-like_fold"/>
</dbReference>
<dbReference type="Pfam" id="PF07679">
    <property type="entry name" value="I-set"/>
    <property type="match status" value="2"/>
</dbReference>
<evidence type="ECO:0000313" key="5">
    <source>
        <dbReference type="Proteomes" id="UP001529510"/>
    </source>
</evidence>
<evidence type="ECO:0000313" key="4">
    <source>
        <dbReference type="EMBL" id="KAL0184790.1"/>
    </source>
</evidence>
<keyword evidence="2" id="KW-0393">Immunoglobulin domain</keyword>
<dbReference type="SUPFAM" id="SSF48726">
    <property type="entry name" value="Immunoglobulin"/>
    <property type="match status" value="2"/>
</dbReference>
<gene>
    <name evidence="4" type="ORF">M9458_020486</name>
</gene>
<accession>A0ABD0QFE0</accession>
<name>A0ABD0QFE0_CIRMR</name>
<evidence type="ECO:0000259" key="3">
    <source>
        <dbReference type="PROSITE" id="PS50835"/>
    </source>
</evidence>
<evidence type="ECO:0000256" key="1">
    <source>
        <dbReference type="ARBA" id="ARBA00022737"/>
    </source>
</evidence>
<dbReference type="Gene3D" id="2.60.40.10">
    <property type="entry name" value="Immunoglobulins"/>
    <property type="match status" value="2"/>
</dbReference>
<dbReference type="CDD" id="cd00096">
    <property type="entry name" value="Ig"/>
    <property type="match status" value="1"/>
</dbReference>
<dbReference type="PANTHER" id="PTHR13817">
    <property type="entry name" value="TITIN"/>
    <property type="match status" value="1"/>
</dbReference>
<dbReference type="InterPro" id="IPR036179">
    <property type="entry name" value="Ig-like_dom_sf"/>
</dbReference>